<dbReference type="AlphaFoldDB" id="A0AAD5XNS2"/>
<feature type="domain" description="DNA2/NAM7 helicase-like C-terminal" evidence="3">
    <location>
        <begin position="610"/>
        <end position="779"/>
    </location>
</feature>
<dbReference type="GO" id="GO:0008408">
    <property type="term" value="F:3'-5' exonuclease activity"/>
    <property type="evidence" value="ECO:0007669"/>
    <property type="project" value="InterPro"/>
</dbReference>
<dbReference type="GO" id="GO:0006139">
    <property type="term" value="P:nucleobase-containing compound metabolic process"/>
    <property type="evidence" value="ECO:0007669"/>
    <property type="project" value="InterPro"/>
</dbReference>
<dbReference type="InterPro" id="IPR027417">
    <property type="entry name" value="P-loop_NTPase"/>
</dbReference>
<organism evidence="4 5">
    <name type="scientific">Geranomyces variabilis</name>
    <dbReference type="NCBI Taxonomy" id="109894"/>
    <lineage>
        <taxon>Eukaryota</taxon>
        <taxon>Fungi</taxon>
        <taxon>Fungi incertae sedis</taxon>
        <taxon>Chytridiomycota</taxon>
        <taxon>Chytridiomycota incertae sedis</taxon>
        <taxon>Chytridiomycetes</taxon>
        <taxon>Spizellomycetales</taxon>
        <taxon>Powellomycetaceae</taxon>
        <taxon>Geranomyces</taxon>
    </lineage>
</organism>
<dbReference type="Gene3D" id="3.30.420.10">
    <property type="entry name" value="Ribonuclease H-like superfamily/Ribonuclease H"/>
    <property type="match status" value="1"/>
</dbReference>
<evidence type="ECO:0000259" key="2">
    <source>
        <dbReference type="Pfam" id="PF01612"/>
    </source>
</evidence>
<dbReference type="InterPro" id="IPR047187">
    <property type="entry name" value="SF1_C_Upf1"/>
</dbReference>
<dbReference type="Pfam" id="PF01612">
    <property type="entry name" value="DNA_pol_A_exo1"/>
    <property type="match status" value="1"/>
</dbReference>
<comment type="caution">
    <text evidence="4">The sequence shown here is derived from an EMBL/GenBank/DDBJ whole genome shotgun (WGS) entry which is preliminary data.</text>
</comment>
<reference evidence="4" key="1">
    <citation type="submission" date="2020-05" db="EMBL/GenBank/DDBJ databases">
        <title>Phylogenomic resolution of chytrid fungi.</title>
        <authorList>
            <person name="Stajich J.E."/>
            <person name="Amses K."/>
            <person name="Simmons R."/>
            <person name="Seto K."/>
            <person name="Myers J."/>
            <person name="Bonds A."/>
            <person name="Quandt C.A."/>
            <person name="Barry K."/>
            <person name="Liu P."/>
            <person name="Grigoriev I."/>
            <person name="Longcore J.E."/>
            <person name="James T.Y."/>
        </authorList>
    </citation>
    <scope>NUCLEOTIDE SEQUENCE</scope>
    <source>
        <strain evidence="4">JEL0379</strain>
    </source>
</reference>
<protein>
    <submittedName>
        <fullName evidence="4">Uncharacterized protein</fullName>
    </submittedName>
</protein>
<accession>A0AAD5XNS2</accession>
<dbReference type="PANTHER" id="PTHR10887:SF495">
    <property type="entry name" value="HELICASE SENATAXIN ISOFORM X1-RELATED"/>
    <property type="match status" value="1"/>
</dbReference>
<dbReference type="InterPro" id="IPR036397">
    <property type="entry name" value="RNaseH_sf"/>
</dbReference>
<dbReference type="EMBL" id="JADGJQ010000059">
    <property type="protein sequence ID" value="KAJ3174858.1"/>
    <property type="molecule type" value="Genomic_DNA"/>
</dbReference>
<dbReference type="GO" id="GO:0003676">
    <property type="term" value="F:nucleic acid binding"/>
    <property type="evidence" value="ECO:0007669"/>
    <property type="project" value="InterPro"/>
</dbReference>
<dbReference type="InterPro" id="IPR012337">
    <property type="entry name" value="RNaseH-like_sf"/>
</dbReference>
<dbReference type="Pfam" id="PF13087">
    <property type="entry name" value="AAA_12"/>
    <property type="match status" value="1"/>
</dbReference>
<dbReference type="Pfam" id="PF13604">
    <property type="entry name" value="AAA_30"/>
    <property type="match status" value="1"/>
</dbReference>
<dbReference type="InterPro" id="IPR002562">
    <property type="entry name" value="3'-5'_exonuclease_dom"/>
</dbReference>
<dbReference type="SUPFAM" id="SSF53098">
    <property type="entry name" value="Ribonuclease H-like"/>
    <property type="match status" value="1"/>
</dbReference>
<evidence type="ECO:0000313" key="4">
    <source>
        <dbReference type="EMBL" id="KAJ3174858.1"/>
    </source>
</evidence>
<dbReference type="Gene3D" id="3.40.50.300">
    <property type="entry name" value="P-loop containing nucleotide triphosphate hydrolases"/>
    <property type="match status" value="2"/>
</dbReference>
<name>A0AAD5XNS2_9FUNG</name>
<feature type="compositionally biased region" description="Basic residues" evidence="1">
    <location>
        <begin position="860"/>
        <end position="878"/>
    </location>
</feature>
<evidence type="ECO:0000313" key="5">
    <source>
        <dbReference type="Proteomes" id="UP001212152"/>
    </source>
</evidence>
<dbReference type="SUPFAM" id="SSF52540">
    <property type="entry name" value="P-loop containing nucleoside triphosphate hydrolases"/>
    <property type="match status" value="1"/>
</dbReference>
<dbReference type="Proteomes" id="UP001212152">
    <property type="component" value="Unassembled WGS sequence"/>
</dbReference>
<keyword evidence="5" id="KW-1185">Reference proteome</keyword>
<dbReference type="InterPro" id="IPR041679">
    <property type="entry name" value="DNA2/NAM7-like_C"/>
</dbReference>
<feature type="region of interest" description="Disordered" evidence="1">
    <location>
        <begin position="849"/>
        <end position="893"/>
    </location>
</feature>
<evidence type="ECO:0000256" key="1">
    <source>
        <dbReference type="SAM" id="MobiDB-lite"/>
    </source>
</evidence>
<proteinExistence type="predicted"/>
<dbReference type="CDD" id="cd18808">
    <property type="entry name" value="SF1_C_Upf1"/>
    <property type="match status" value="1"/>
</dbReference>
<gene>
    <name evidence="4" type="ORF">HDU87_006650</name>
</gene>
<dbReference type="PANTHER" id="PTHR10887">
    <property type="entry name" value="DNA2/NAM7 HELICASE FAMILY"/>
    <property type="match status" value="1"/>
</dbReference>
<feature type="domain" description="3'-5' exonuclease" evidence="2">
    <location>
        <begin position="84"/>
        <end position="232"/>
    </location>
</feature>
<evidence type="ECO:0000259" key="3">
    <source>
        <dbReference type="Pfam" id="PF13087"/>
    </source>
</evidence>
<sequence>MGACCSHQEEEEPLLPPPTPACRDRHVFIQPLAGLVASSLPVVVRLPAMTATPAPAQSAAATADQISWLLASAPPNTPDGLRFIGLDTEFDGPLLGLVQLATNARCLLVVVAKPAKNTHRRRSPNKALDGLLRDPAIRKTGCELTKDALLLFSNFGHILRGGIDLTHVYSPATLKSTSRDTKGLFTLFSEMYLPPGQPLRKDKAATTSRWVGLPLTEAQLCYGVLDAWVSYKVGIHDPSKIASAMVLDLTKIDPGLLNALADQNSAVLAIEDMQQKQYDSKFSAVKPRRDGKYDVINSQFRNKLQFKDAVLFHLASGQVLPGKVDVGKHGKTKTVKLDNPLKGACVVKNITVVEQGGSRGADSFLREVWVKLVLHGQLDTSTVPFFGTLCLSQKQPLGSASPAYDISGHDLNPSQTKAVSTMLSAQKPLTLIHGPPGTGKTFAITAAVAASISSADHHFYVLTCQTNAATRNLAVTLLKRGVTDFRIVVSDDFFVEWHEDQYQKIRDRVIQSSESRSQNFDKLIGPRTVVLCSLSQLSNSNIVNILQRRRVTHLVIDEASQMCLANFQHVLALYQGSLKRLTFVGDPKQLAPFGNEQHPAVESVFVRLRSDVMLNIQYRMPCDLGAFISAAVYNDKLVSHKKPREVCTVALINVTDGTEQTSGTGFTNPREADAVVQVIFNQFLTREFLVITPYNAQKELIANRLRDAIRKRHCQGKTDVKLAFADERVHTVDTVQGQEADVIVFSAVRTTEPGFLRNKRRMNVALTRAKDQLVVVAHMSLFRAGLGKKSLLGAFVREMEQVAPVVNSKQLSTGFKLDFKRKPTLFLHAAQKNHMHLAEPIQRAAGTTAFSSAGTEPKARGKHWKKNLKRNTRKKEKKQKADASRGSWTCPLR</sequence>
<dbReference type="InterPro" id="IPR045055">
    <property type="entry name" value="DNA2/NAM7-like"/>
</dbReference>